<evidence type="ECO:0000256" key="3">
    <source>
        <dbReference type="ARBA" id="ARBA00022839"/>
    </source>
</evidence>
<dbReference type="GO" id="GO:0008409">
    <property type="term" value="F:5'-3' exonuclease activity"/>
    <property type="evidence" value="ECO:0007669"/>
    <property type="project" value="InterPro"/>
</dbReference>
<dbReference type="GO" id="GO:0017108">
    <property type="term" value="F:5'-flap endonuclease activity"/>
    <property type="evidence" value="ECO:0007669"/>
    <property type="project" value="InterPro"/>
</dbReference>
<keyword evidence="2" id="KW-0378">Hydrolase</keyword>
<feature type="domain" description="5'-3' exonuclease" evidence="7">
    <location>
        <begin position="2"/>
        <end position="258"/>
    </location>
</feature>
<dbReference type="GO" id="GO:0033567">
    <property type="term" value="P:DNA replication, Okazaki fragment processing"/>
    <property type="evidence" value="ECO:0007669"/>
    <property type="project" value="InterPro"/>
</dbReference>
<dbReference type="PANTHER" id="PTHR42646">
    <property type="entry name" value="FLAP ENDONUCLEASE XNI"/>
    <property type="match status" value="1"/>
</dbReference>
<dbReference type="Gene3D" id="1.10.150.20">
    <property type="entry name" value="5' to 3' exonuclease, C-terminal subdomain"/>
    <property type="match status" value="1"/>
</dbReference>
<dbReference type="Proteomes" id="UP000277671">
    <property type="component" value="Unassembled WGS sequence"/>
</dbReference>
<dbReference type="Pfam" id="PF01367">
    <property type="entry name" value="5_3_exonuc"/>
    <property type="match status" value="1"/>
</dbReference>
<evidence type="ECO:0000256" key="2">
    <source>
        <dbReference type="ARBA" id="ARBA00022801"/>
    </source>
</evidence>
<dbReference type="GO" id="GO:0003677">
    <property type="term" value="F:DNA binding"/>
    <property type="evidence" value="ECO:0007669"/>
    <property type="project" value="UniProtKB-KW"/>
</dbReference>
<keyword evidence="4" id="KW-0238">DNA-binding</keyword>
<reference evidence="8 9" key="1">
    <citation type="submission" date="2018-10" db="EMBL/GenBank/DDBJ databases">
        <title>Sequencing the genomes of 1000 actinobacteria strains.</title>
        <authorList>
            <person name="Klenk H.-P."/>
        </authorList>
    </citation>
    <scope>NUCLEOTIDE SEQUENCE [LARGE SCALE GENOMIC DNA]</scope>
    <source>
        <strain evidence="8 9">DSM 45175</strain>
    </source>
</reference>
<dbReference type="SMART" id="SM00475">
    <property type="entry name" value="53EXOc"/>
    <property type="match status" value="1"/>
</dbReference>
<gene>
    <name evidence="8" type="ORF">BDK92_2639</name>
</gene>
<dbReference type="Pfam" id="PF02739">
    <property type="entry name" value="5_3_exonuc_N"/>
    <property type="match status" value="1"/>
</dbReference>
<dbReference type="InterPro" id="IPR002421">
    <property type="entry name" value="5-3_exonuclease"/>
</dbReference>
<evidence type="ECO:0000259" key="7">
    <source>
        <dbReference type="SMART" id="SM00475"/>
    </source>
</evidence>
<name>A0A495JID7_9ACTN</name>
<organism evidence="8 9">
    <name type="scientific">Micromonospora pisi</name>
    <dbReference type="NCBI Taxonomy" id="589240"/>
    <lineage>
        <taxon>Bacteria</taxon>
        <taxon>Bacillati</taxon>
        <taxon>Actinomycetota</taxon>
        <taxon>Actinomycetes</taxon>
        <taxon>Micromonosporales</taxon>
        <taxon>Micromonosporaceae</taxon>
        <taxon>Micromonospora</taxon>
    </lineage>
</organism>
<dbReference type="InterPro" id="IPR008918">
    <property type="entry name" value="HhH2"/>
</dbReference>
<dbReference type="SUPFAM" id="SSF88723">
    <property type="entry name" value="PIN domain-like"/>
    <property type="match status" value="1"/>
</dbReference>
<evidence type="ECO:0000256" key="1">
    <source>
        <dbReference type="ARBA" id="ARBA00022722"/>
    </source>
</evidence>
<dbReference type="CDD" id="cd09898">
    <property type="entry name" value="H3TH_53EXO"/>
    <property type="match status" value="1"/>
</dbReference>
<dbReference type="RefSeq" id="WP_211349198.1">
    <property type="nucleotide sequence ID" value="NZ_RBKT01000001.1"/>
</dbReference>
<proteinExistence type="predicted"/>
<comment type="function">
    <text evidence="5">5'-3' exonuclease acting preferentially on double-stranded DNA.</text>
</comment>
<evidence type="ECO:0000313" key="9">
    <source>
        <dbReference type="Proteomes" id="UP000277671"/>
    </source>
</evidence>
<dbReference type="InterPro" id="IPR020045">
    <property type="entry name" value="DNA_polI_H3TH"/>
</dbReference>
<accession>A0A495JID7</accession>
<evidence type="ECO:0000256" key="5">
    <source>
        <dbReference type="ARBA" id="ARBA00049957"/>
    </source>
</evidence>
<keyword evidence="1" id="KW-0540">Nuclease</keyword>
<keyword evidence="9" id="KW-1185">Reference proteome</keyword>
<dbReference type="InterPro" id="IPR038969">
    <property type="entry name" value="FEN"/>
</dbReference>
<dbReference type="SMART" id="SM00279">
    <property type="entry name" value="HhH2"/>
    <property type="match status" value="1"/>
</dbReference>
<comment type="caution">
    <text evidence="8">The sequence shown here is derived from an EMBL/GenBank/DDBJ whole genome shotgun (WGS) entry which is preliminary data.</text>
</comment>
<dbReference type="AlphaFoldDB" id="A0A495JID7"/>
<dbReference type="PANTHER" id="PTHR42646:SF2">
    <property type="entry name" value="5'-3' EXONUCLEASE FAMILY PROTEIN"/>
    <property type="match status" value="1"/>
</dbReference>
<dbReference type="InterPro" id="IPR020046">
    <property type="entry name" value="5-3_exonucl_a-hlix_arch_N"/>
</dbReference>
<protein>
    <recommendedName>
        <fullName evidence="6">5'-3' exonuclease</fullName>
    </recommendedName>
</protein>
<dbReference type="InterPro" id="IPR029060">
    <property type="entry name" value="PIN-like_dom_sf"/>
</dbReference>
<evidence type="ECO:0000256" key="6">
    <source>
        <dbReference type="ARBA" id="ARBA00050026"/>
    </source>
</evidence>
<evidence type="ECO:0000313" key="8">
    <source>
        <dbReference type="EMBL" id="RKR88328.1"/>
    </source>
</evidence>
<dbReference type="Gene3D" id="3.40.50.1010">
    <property type="entry name" value="5'-nuclease"/>
    <property type="match status" value="1"/>
</dbReference>
<keyword evidence="3" id="KW-0269">Exonuclease</keyword>
<dbReference type="SUPFAM" id="SSF47807">
    <property type="entry name" value="5' to 3' exonuclease, C-terminal subdomain"/>
    <property type="match status" value="1"/>
</dbReference>
<evidence type="ECO:0000256" key="4">
    <source>
        <dbReference type="ARBA" id="ARBA00023125"/>
    </source>
</evidence>
<dbReference type="InterPro" id="IPR036279">
    <property type="entry name" value="5-3_exonuclease_C_sf"/>
</dbReference>
<dbReference type="CDD" id="cd09859">
    <property type="entry name" value="PIN_53EXO"/>
    <property type="match status" value="1"/>
</dbReference>
<sequence length="274" mass="30301">MTPLFAVDGHHLLYRAWFGFPARIMSRDRTRDLTGVFGFLALARKAHHLHAPDSEMVVVFDGEFGTADRVRAESTYKANRATADHTPIKSLPAVKQALSAAGVRWAELDNHEGDDVLATAISAATRQGRRVICFSGDRDFYQLLDDTVTILTPTRAELTGADVRQRFGVLPRQWPDYRALTGDPADNIPGIRSIGPKTAAALLSGGLHLEDLPSSPQLDTPRCGKVLEQWDQVLAWRDIIRLRHDVTLPANIVTGQPTPPLPRAAQILEHLDLW</sequence>
<dbReference type="EMBL" id="RBKT01000001">
    <property type="protein sequence ID" value="RKR88328.1"/>
    <property type="molecule type" value="Genomic_DNA"/>
</dbReference>